<feature type="region of interest" description="Disordered" evidence="1">
    <location>
        <begin position="58"/>
        <end position="92"/>
    </location>
</feature>
<dbReference type="RefSeq" id="XP_005846141.1">
    <property type="nucleotide sequence ID" value="XM_005846079.1"/>
</dbReference>
<protein>
    <submittedName>
        <fullName evidence="2">Uncharacterized protein</fullName>
    </submittedName>
</protein>
<feature type="region of interest" description="Disordered" evidence="1">
    <location>
        <begin position="897"/>
        <end position="924"/>
    </location>
</feature>
<feature type="region of interest" description="Disordered" evidence="1">
    <location>
        <begin position="1032"/>
        <end position="1058"/>
    </location>
</feature>
<dbReference type="InParanoid" id="E1ZJR8"/>
<dbReference type="FunCoup" id="E1ZJR8">
    <property type="interactions" value="283"/>
</dbReference>
<dbReference type="PANTHER" id="PTHR34958">
    <property type="entry name" value="CONDITIONAL LOSS-OF-GROWTH 1"/>
    <property type="match status" value="1"/>
</dbReference>
<feature type="region of interest" description="Disordered" evidence="1">
    <location>
        <begin position="301"/>
        <end position="335"/>
    </location>
</feature>
<evidence type="ECO:0000256" key="1">
    <source>
        <dbReference type="SAM" id="MobiDB-lite"/>
    </source>
</evidence>
<dbReference type="KEGG" id="cvr:CHLNCDRAFT_136106"/>
<dbReference type="eggNOG" id="ENOG502QVGG">
    <property type="taxonomic scope" value="Eukaryota"/>
</dbReference>
<feature type="compositionally biased region" description="Gly residues" evidence="1">
    <location>
        <begin position="325"/>
        <end position="335"/>
    </location>
</feature>
<name>E1ZJR8_CHLVA</name>
<proteinExistence type="predicted"/>
<evidence type="ECO:0000313" key="2">
    <source>
        <dbReference type="EMBL" id="EFN54039.1"/>
    </source>
</evidence>
<organism evidence="3">
    <name type="scientific">Chlorella variabilis</name>
    <name type="common">Green alga</name>
    <dbReference type="NCBI Taxonomy" id="554065"/>
    <lineage>
        <taxon>Eukaryota</taxon>
        <taxon>Viridiplantae</taxon>
        <taxon>Chlorophyta</taxon>
        <taxon>core chlorophytes</taxon>
        <taxon>Trebouxiophyceae</taxon>
        <taxon>Chlorellales</taxon>
        <taxon>Chlorellaceae</taxon>
        <taxon>Chlorella clade</taxon>
        <taxon>Chlorella</taxon>
    </lineage>
</organism>
<feature type="compositionally biased region" description="Low complexity" evidence="1">
    <location>
        <begin position="906"/>
        <end position="917"/>
    </location>
</feature>
<dbReference type="AlphaFoldDB" id="E1ZJR8"/>
<feature type="region of interest" description="Disordered" evidence="1">
    <location>
        <begin position="860"/>
        <end position="880"/>
    </location>
</feature>
<feature type="region of interest" description="Disordered" evidence="1">
    <location>
        <begin position="706"/>
        <end position="739"/>
    </location>
</feature>
<reference evidence="2 3" key="1">
    <citation type="journal article" date="2010" name="Plant Cell">
        <title>The Chlorella variabilis NC64A genome reveals adaptation to photosymbiosis, coevolution with viruses, and cryptic sex.</title>
        <authorList>
            <person name="Blanc G."/>
            <person name="Duncan G."/>
            <person name="Agarkova I."/>
            <person name="Borodovsky M."/>
            <person name="Gurnon J."/>
            <person name="Kuo A."/>
            <person name="Lindquist E."/>
            <person name="Lucas S."/>
            <person name="Pangilinan J."/>
            <person name="Polle J."/>
            <person name="Salamov A."/>
            <person name="Terry A."/>
            <person name="Yamada T."/>
            <person name="Dunigan D.D."/>
            <person name="Grigoriev I.V."/>
            <person name="Claverie J.M."/>
            <person name="Van Etten J.L."/>
        </authorList>
    </citation>
    <scope>NUCLEOTIDE SEQUENCE [LARGE SCALE GENOMIC DNA]</scope>
    <source>
        <strain evidence="2 3">NC64A</strain>
    </source>
</reference>
<keyword evidence="3" id="KW-1185">Reference proteome</keyword>
<dbReference type="OrthoDB" id="513405at2759"/>
<feature type="compositionally biased region" description="Low complexity" evidence="1">
    <location>
        <begin position="717"/>
        <end position="739"/>
    </location>
</feature>
<dbReference type="EMBL" id="GL433849">
    <property type="protein sequence ID" value="EFN54039.1"/>
    <property type="molecule type" value="Genomic_DNA"/>
</dbReference>
<dbReference type="GeneID" id="17353398"/>
<gene>
    <name evidence="2" type="ORF">CHLNCDRAFT_136106</name>
</gene>
<accession>E1ZJR8</accession>
<feature type="compositionally biased region" description="Basic and acidic residues" evidence="1">
    <location>
        <begin position="311"/>
        <end position="324"/>
    </location>
</feature>
<dbReference type="PANTHER" id="PTHR34958:SF1">
    <property type="entry name" value="ARMADILLO-LIKE HELICAL DOMAIN-CONTAINING PROTEIN"/>
    <property type="match status" value="1"/>
</dbReference>
<dbReference type="Proteomes" id="UP000008141">
    <property type="component" value="Unassembled WGS sequence"/>
</dbReference>
<dbReference type="OMA" id="PWQVCAS"/>
<feature type="compositionally biased region" description="Low complexity" evidence="1">
    <location>
        <begin position="1037"/>
        <end position="1047"/>
    </location>
</feature>
<evidence type="ECO:0000313" key="3">
    <source>
        <dbReference type="Proteomes" id="UP000008141"/>
    </source>
</evidence>
<sequence>MLQGRQGEGQESASSSGGWGIAADVFHQRYQAGVSHTAGAWQPLPHVSLALDPAAAAAAGSGSGTFPRSHPATLARPAGSAAPPRPPITAAPPQLEPWLLAAGAYGEAASWQQPTARSTRARMLFQYKPYSQQEPLGLEEGEVAAVVEAVFGKMGGGPAAFQDAGALWGSGAGAQFALAGAASTGEVAAVILVKLVMDMYVAAGPRAAFPLALLLLQRPVVGGEAAAQARAFDLLYNLSVHGELLYDAAAEAVPEDAPALADAVAELGGGGGDGGASANWKATVTSAFRATLAATLKAASAPHAANPRSSLDGRSHRCSVDGRGGRGGGASGGGGAEWPPLLGVRPAARCARAERFQQWLRLLLFQLLAALAGCGGASEGAWVAALSCLLHLTTYDGRVVRAYIEELPLSVVAALLEQSHRHLWSEQLHAWLVGLAANLLYSHSDAGEAGMRRSIKAASLSDSLRSGGGGGGGAAGGGGSLGGCGCGGPDPAWWAGSQLDPERLASFGGMRQVLRCYREAPTAEARRSMFAVMYDYVVSGQRPAGRDGWAPVLLHQAHSSEALALGAALLRMNAAEALHPLFLAGVSGTMQPLAGAVSMQMAALQASNPGRVVSVPGAMVGECLECLEEIAASDAQVPAALHDAVKHTLEAVTAPEAAPPGGPAGAAAAAVWGCLGDCMRDPSELGSRAGRGWLLQLLVAAAEHELARGSSPQAAEQPQGPRQDGAPAPAPAQQQQQQPPLALLPEVSSHGGCQLQPGRRGMRGQEALRELLMRALATTPDSRAADCFMAAVGSLLAHVRLRCAAAAWDAEDGWSAGNGAGAANGAANGGGAGGSAGTPAAAAAAAAAAQGSGLRPVGSAPRLAAAAPPGAGSAQRQAQRLAAAGASRDSLLADGEAPGAIRADPSDSASLKSANSSPFEANGGGWRSLNCSEAVVSTLSLAVEWLLQAPQEARQGAMLQAAQLLLAFTLATPGPRGAGAGSGGSNGAPAAADDAAAAAAAADGAYPPGTPLVSPAASRPGNHHRLSIQTPAPLQLPASPGSSPAVGGPAGLLTPSGLAHRPVSPSLAALQAAAAAASGHARPSTPRAASLESLHDAGTVTAADVAGAGAAPQAGEGGGGEEQLEAAAAAAGQASATMLWSFLNGLALVPQADRPLWDARAAVLLLLMGRCAHDGGALAALGGAAFFCGLLGEPDVRVRHYAAVFVLRQLMLQQPLQYRRALRGVVARAQSANDEKLLANPYLQLRAMLDQGSVQLDRL</sequence>